<reference evidence="9" key="1">
    <citation type="submission" date="2023-07" db="EMBL/GenBank/DDBJ databases">
        <title>Novel species in the genus Lipingzhangella isolated from Sambhar Salt Lake.</title>
        <authorList>
            <person name="Jiya N."/>
            <person name="Kajale S."/>
            <person name="Sharma A."/>
        </authorList>
    </citation>
    <scope>NUCLEOTIDE SEQUENCE [LARGE SCALE GENOMIC DNA]</scope>
    <source>
        <strain evidence="9">LS1_29</strain>
    </source>
</reference>
<dbReference type="EMBL" id="JAVLVT010000003">
    <property type="protein sequence ID" value="MDS1270557.1"/>
    <property type="molecule type" value="Genomic_DNA"/>
</dbReference>
<feature type="transmembrane region" description="Helical" evidence="6">
    <location>
        <begin position="204"/>
        <end position="229"/>
    </location>
</feature>
<feature type="transmembrane region" description="Helical" evidence="6">
    <location>
        <begin position="143"/>
        <end position="161"/>
    </location>
</feature>
<evidence type="ECO:0000256" key="6">
    <source>
        <dbReference type="SAM" id="Phobius"/>
    </source>
</evidence>
<organism evidence="8 9">
    <name type="scientific">Lipingzhangella rawalii</name>
    <dbReference type="NCBI Taxonomy" id="2055835"/>
    <lineage>
        <taxon>Bacteria</taxon>
        <taxon>Bacillati</taxon>
        <taxon>Actinomycetota</taxon>
        <taxon>Actinomycetes</taxon>
        <taxon>Streptosporangiales</taxon>
        <taxon>Nocardiopsidaceae</taxon>
        <taxon>Lipingzhangella</taxon>
    </lineage>
</organism>
<evidence type="ECO:0000256" key="3">
    <source>
        <dbReference type="ARBA" id="ARBA00022692"/>
    </source>
</evidence>
<feature type="transmembrane region" description="Helical" evidence="6">
    <location>
        <begin position="173"/>
        <end position="192"/>
    </location>
</feature>
<accession>A0ABU2H6C1</accession>
<comment type="similarity">
    <text evidence="2">Belongs to the EamA transporter family.</text>
</comment>
<feature type="transmembrane region" description="Helical" evidence="6">
    <location>
        <begin position="115"/>
        <end position="136"/>
    </location>
</feature>
<comment type="subcellular location">
    <subcellularLocation>
        <location evidence="1">Membrane</location>
        <topology evidence="1">Multi-pass membrane protein</topology>
    </subcellularLocation>
</comment>
<feature type="transmembrane region" description="Helical" evidence="6">
    <location>
        <begin position="292"/>
        <end position="309"/>
    </location>
</feature>
<dbReference type="PANTHER" id="PTHR32322">
    <property type="entry name" value="INNER MEMBRANE TRANSPORTER"/>
    <property type="match status" value="1"/>
</dbReference>
<keyword evidence="9" id="KW-1185">Reference proteome</keyword>
<evidence type="ECO:0000256" key="5">
    <source>
        <dbReference type="ARBA" id="ARBA00023136"/>
    </source>
</evidence>
<evidence type="ECO:0000259" key="7">
    <source>
        <dbReference type="Pfam" id="PF00892"/>
    </source>
</evidence>
<feature type="transmembrane region" description="Helical" evidence="6">
    <location>
        <begin position="235"/>
        <end position="254"/>
    </location>
</feature>
<proteinExistence type="inferred from homology"/>
<dbReference type="InterPro" id="IPR037185">
    <property type="entry name" value="EmrE-like"/>
</dbReference>
<evidence type="ECO:0000256" key="2">
    <source>
        <dbReference type="ARBA" id="ARBA00007362"/>
    </source>
</evidence>
<feature type="domain" description="EamA" evidence="7">
    <location>
        <begin position="24"/>
        <end position="161"/>
    </location>
</feature>
<evidence type="ECO:0000256" key="4">
    <source>
        <dbReference type="ARBA" id="ARBA00022989"/>
    </source>
</evidence>
<dbReference type="SUPFAM" id="SSF103481">
    <property type="entry name" value="Multidrug resistance efflux transporter EmrE"/>
    <property type="match status" value="2"/>
</dbReference>
<dbReference type="InterPro" id="IPR000620">
    <property type="entry name" value="EamA_dom"/>
</dbReference>
<dbReference type="InterPro" id="IPR050638">
    <property type="entry name" value="AA-Vitamin_Transporters"/>
</dbReference>
<evidence type="ECO:0000313" key="9">
    <source>
        <dbReference type="Proteomes" id="UP001250214"/>
    </source>
</evidence>
<gene>
    <name evidence="8" type="ORF">RIF23_09635</name>
</gene>
<feature type="domain" description="EamA" evidence="7">
    <location>
        <begin position="175"/>
        <end position="306"/>
    </location>
</feature>
<name>A0ABU2H6C1_9ACTN</name>
<feature type="transmembrane region" description="Helical" evidence="6">
    <location>
        <begin position="58"/>
        <end position="76"/>
    </location>
</feature>
<comment type="caution">
    <text evidence="8">The sequence shown here is derived from an EMBL/GenBank/DDBJ whole genome shotgun (WGS) entry which is preliminary data.</text>
</comment>
<feature type="transmembrane region" description="Helical" evidence="6">
    <location>
        <begin position="266"/>
        <end position="286"/>
    </location>
</feature>
<keyword evidence="4 6" id="KW-1133">Transmembrane helix</keyword>
<feature type="transmembrane region" description="Helical" evidence="6">
    <location>
        <begin position="88"/>
        <end position="109"/>
    </location>
</feature>
<dbReference type="Pfam" id="PF00892">
    <property type="entry name" value="EamA"/>
    <property type="match status" value="2"/>
</dbReference>
<dbReference type="PANTHER" id="PTHR32322:SF2">
    <property type="entry name" value="EAMA DOMAIN-CONTAINING PROTEIN"/>
    <property type="match status" value="1"/>
</dbReference>
<keyword evidence="5 6" id="KW-0472">Membrane</keyword>
<dbReference type="RefSeq" id="WP_310912059.1">
    <property type="nucleotide sequence ID" value="NZ_JAVLVT010000003.1"/>
</dbReference>
<sequence>MSSPAASPRPHPAAAGSPHRSRARGLLLVVTAGILWGTGGIAGSLVLTTGEVHPFGTAAYRLLGGGLLTSLVLLVLGRLHTVPRTGRVLRRLLLAGVSLAVFQAGYFAAIEATSVSLATLLTIGSVPVLVTLGTCLQDHRWPGARLTSAITLALIGLSLLVGSPGGDVPPGQLALGVGCALLAGLAFTLLTLTNRHTIPGLDSLTVTAVGCLLGGLALLPLGLGFGMGLTATPTAVAALAYLAILPTAAAYLAYFSGLRTAPATAAALAVILEPLTAMVLAVLLLGEALSPAGIVGAVILLSALLLDYWRG</sequence>
<feature type="transmembrane region" description="Helical" evidence="6">
    <location>
        <begin position="26"/>
        <end position="46"/>
    </location>
</feature>
<keyword evidence="3 6" id="KW-0812">Transmembrane</keyword>
<evidence type="ECO:0000256" key="1">
    <source>
        <dbReference type="ARBA" id="ARBA00004141"/>
    </source>
</evidence>
<evidence type="ECO:0000313" key="8">
    <source>
        <dbReference type="EMBL" id="MDS1270557.1"/>
    </source>
</evidence>
<dbReference type="Proteomes" id="UP001250214">
    <property type="component" value="Unassembled WGS sequence"/>
</dbReference>
<protein>
    <submittedName>
        <fullName evidence="8">EamA family transporter</fullName>
    </submittedName>
</protein>